<feature type="region of interest" description="Disordered" evidence="1">
    <location>
        <begin position="50"/>
        <end position="96"/>
    </location>
</feature>
<name>A0A1H1D2A2_9ACTN</name>
<evidence type="ECO:0000313" key="3">
    <source>
        <dbReference type="EMBL" id="SDQ70657.1"/>
    </source>
</evidence>
<reference evidence="3 4" key="1">
    <citation type="submission" date="2016-10" db="EMBL/GenBank/DDBJ databases">
        <authorList>
            <person name="de Groot N.N."/>
        </authorList>
    </citation>
    <scope>NUCLEOTIDE SEQUENCE [LARGE SCALE GENOMIC DNA]</scope>
    <source>
        <strain evidence="3 4">DSM 43794</strain>
    </source>
</reference>
<feature type="compositionally biased region" description="Polar residues" evidence="1">
    <location>
        <begin position="137"/>
        <end position="180"/>
    </location>
</feature>
<feature type="region of interest" description="Disordered" evidence="1">
    <location>
        <begin position="1"/>
        <end position="28"/>
    </location>
</feature>
<proteinExistence type="predicted"/>
<gene>
    <name evidence="3" type="ORF">SAMN04489764_1787</name>
</gene>
<dbReference type="AlphaFoldDB" id="A0A1H1D2A2"/>
<accession>A0A1H1D2A2</accession>
<dbReference type="EMBL" id="FNKK01000002">
    <property type="protein sequence ID" value="SDQ70657.1"/>
    <property type="molecule type" value="Genomic_DNA"/>
</dbReference>
<sequence length="388" mass="42352">MWRLSRRRSPMSMPFQSTPCTRCGQPVQPDPQAHGMWVDRWNGRYCGGDQRFPHQVPNAAGPLPPHQPPGTTIPLPPHQAPNAAAPFPTPPVPHAAPAKRTTAVWVVAGSALAVIVLIAVVAGVFLLRPGPGKPTAAGTSERTSHPTLPEQTASWAETEQTTAEPTRSEQTTAEPTQSGQAAAEQTAPPGAPVPCDPQRPSGHRCFPSTITGAELLERIRKEENWTCYRKGEKNRAGRKVSHPECESVTTDKRTYMKTAAIWYENREEQEDGPLQKVGISVSTTGVDDGLTAQETTAFASRTFDTALTHLWPDNEQLRTETKEAFEKVNAVCAEIINAEPVRTPSGYLVSCFPPITTPTVDREGTPITVRTYTFEIRAPYSFEMPYTG</sequence>
<evidence type="ECO:0000256" key="1">
    <source>
        <dbReference type="SAM" id="MobiDB-lite"/>
    </source>
</evidence>
<keyword evidence="2" id="KW-1133">Transmembrane helix</keyword>
<evidence type="ECO:0000313" key="4">
    <source>
        <dbReference type="Proteomes" id="UP000217103"/>
    </source>
</evidence>
<dbReference type="Proteomes" id="UP000217103">
    <property type="component" value="Unassembled WGS sequence"/>
</dbReference>
<feature type="transmembrane region" description="Helical" evidence="2">
    <location>
        <begin position="103"/>
        <end position="127"/>
    </location>
</feature>
<evidence type="ECO:0000256" key="2">
    <source>
        <dbReference type="SAM" id="Phobius"/>
    </source>
</evidence>
<keyword evidence="4" id="KW-1185">Reference proteome</keyword>
<feature type="region of interest" description="Disordered" evidence="1">
    <location>
        <begin position="132"/>
        <end position="207"/>
    </location>
</feature>
<protein>
    <submittedName>
        <fullName evidence="3">Uncharacterized protein</fullName>
    </submittedName>
</protein>
<organism evidence="3 4">
    <name type="scientific">Thermostaphylospora chromogena</name>
    <dbReference type="NCBI Taxonomy" id="35622"/>
    <lineage>
        <taxon>Bacteria</taxon>
        <taxon>Bacillati</taxon>
        <taxon>Actinomycetota</taxon>
        <taxon>Actinomycetes</taxon>
        <taxon>Streptosporangiales</taxon>
        <taxon>Thermomonosporaceae</taxon>
        <taxon>Thermostaphylospora</taxon>
    </lineage>
</organism>
<keyword evidence="2" id="KW-0472">Membrane</keyword>
<keyword evidence="2" id="KW-0812">Transmembrane</keyword>